<dbReference type="Proteomes" id="UP001162501">
    <property type="component" value="Chromosome 14"/>
</dbReference>
<protein>
    <submittedName>
        <fullName evidence="1">Uncharacterized protein</fullName>
    </submittedName>
</protein>
<evidence type="ECO:0000313" key="2">
    <source>
        <dbReference type="Proteomes" id="UP001162501"/>
    </source>
</evidence>
<accession>A0ACB0E311</accession>
<sequence length="434" mass="46490">MTKKAACHSTGLPARSPCSAVRSPRTATQEQPAPDCRQPARSDKTQSGRMDRSTFLNTRSLKPLDQENQRSSTYVHSTPEEPAEQAEGQENEGPPSTPQTLPGSINKVSLSECGNLALSSQRGQYRGSDARKLLQEKIAKKGLMEDISLGLHLKNSHHRDRQEEGLVPSETAGKEESQSNARSRSSGSQSPPRRAWPDTEIVSGLFPRAPSQFLRLPPGPRAQEEALLLSRFPQPLKEESPSAQVSEPRATYLSVAAAPPPEGAVRGRCRKFVPLPAPDAAGKGQGAPRRVRDCPLRSRAGRSSQISAGLPPARLQVYSGSPGKDEAGEGPSAAPRRCVSGWRSRAAPRLPRPPTPRPRERRRGPAGEGPNLPGRPREARRPRPPAPPLAGPAPAPARGRQVRGGGGGVGCQVAGAPVAKVKEAEPLRKRFTET</sequence>
<reference evidence="1" key="1">
    <citation type="submission" date="2023-05" db="EMBL/GenBank/DDBJ databases">
        <authorList>
            <consortium name="ELIXIR-Norway"/>
        </authorList>
    </citation>
    <scope>NUCLEOTIDE SEQUENCE</scope>
</reference>
<gene>
    <name evidence="1" type="ORF">MRATA1EN3_LOCUS6071</name>
</gene>
<dbReference type="EMBL" id="OX596098">
    <property type="protein sequence ID" value="CAI9694858.1"/>
    <property type="molecule type" value="Genomic_DNA"/>
</dbReference>
<name>A0ACB0E311_RANTA</name>
<organism evidence="1 2">
    <name type="scientific">Rangifer tarandus platyrhynchus</name>
    <name type="common">Svalbard reindeer</name>
    <dbReference type="NCBI Taxonomy" id="3082113"/>
    <lineage>
        <taxon>Eukaryota</taxon>
        <taxon>Metazoa</taxon>
        <taxon>Chordata</taxon>
        <taxon>Craniata</taxon>
        <taxon>Vertebrata</taxon>
        <taxon>Euteleostomi</taxon>
        <taxon>Mammalia</taxon>
        <taxon>Eutheria</taxon>
        <taxon>Laurasiatheria</taxon>
        <taxon>Artiodactyla</taxon>
        <taxon>Ruminantia</taxon>
        <taxon>Pecora</taxon>
        <taxon>Cervidae</taxon>
        <taxon>Odocoileinae</taxon>
        <taxon>Rangifer</taxon>
    </lineage>
</organism>
<evidence type="ECO:0000313" key="1">
    <source>
        <dbReference type="EMBL" id="CAI9694858.1"/>
    </source>
</evidence>
<proteinExistence type="predicted"/>